<dbReference type="Gene3D" id="1.10.1240.10">
    <property type="entry name" value="Methionine synthase domain"/>
    <property type="match status" value="1"/>
</dbReference>
<dbReference type="SMART" id="SM00422">
    <property type="entry name" value="HTH_MERR"/>
    <property type="match status" value="1"/>
</dbReference>
<feature type="domain" description="HTH merR-type" evidence="4">
    <location>
        <begin position="13"/>
        <end position="82"/>
    </location>
</feature>
<evidence type="ECO:0000259" key="4">
    <source>
        <dbReference type="PROSITE" id="PS50937"/>
    </source>
</evidence>
<proteinExistence type="predicted"/>
<evidence type="ECO:0000256" key="3">
    <source>
        <dbReference type="ARBA" id="ARBA00023163"/>
    </source>
</evidence>
<dbReference type="Proteomes" id="UP000216311">
    <property type="component" value="Unassembled WGS sequence"/>
</dbReference>
<evidence type="ECO:0000256" key="1">
    <source>
        <dbReference type="ARBA" id="ARBA00023015"/>
    </source>
</evidence>
<dbReference type="GO" id="GO:0031419">
    <property type="term" value="F:cobalamin binding"/>
    <property type="evidence" value="ECO:0007669"/>
    <property type="project" value="InterPro"/>
</dbReference>
<dbReference type="Gene3D" id="1.10.1660.10">
    <property type="match status" value="1"/>
</dbReference>
<keyword evidence="6" id="KW-1185">Reference proteome</keyword>
<dbReference type="PANTHER" id="PTHR30204:SF67">
    <property type="entry name" value="HTH-TYPE TRANSCRIPTIONAL REGULATOR MLRA-RELATED"/>
    <property type="match status" value="1"/>
</dbReference>
<dbReference type="InterPro" id="IPR036724">
    <property type="entry name" value="Cobalamin-bd_sf"/>
</dbReference>
<dbReference type="InterPro" id="IPR047057">
    <property type="entry name" value="MerR_fam"/>
</dbReference>
<dbReference type="Gene3D" id="3.40.50.280">
    <property type="entry name" value="Cobalamin-binding domain"/>
    <property type="match status" value="1"/>
</dbReference>
<dbReference type="SUPFAM" id="SSF46955">
    <property type="entry name" value="Putative DNA-binding domain"/>
    <property type="match status" value="1"/>
</dbReference>
<dbReference type="InterPro" id="IPR036594">
    <property type="entry name" value="Meth_synthase_dom"/>
</dbReference>
<name>A0A255GU53_9ACTN</name>
<dbReference type="OrthoDB" id="9800334at2"/>
<dbReference type="SUPFAM" id="SSF52242">
    <property type="entry name" value="Cobalamin (vitamin B12)-binding domain"/>
    <property type="match status" value="1"/>
</dbReference>
<evidence type="ECO:0000313" key="5">
    <source>
        <dbReference type="EMBL" id="OYO18316.1"/>
    </source>
</evidence>
<reference evidence="5 6" key="1">
    <citation type="submission" date="2017-07" db="EMBL/GenBank/DDBJ databases">
        <title>Draft whole genome sequences of clinical Proprionibacteriaceae strains.</title>
        <authorList>
            <person name="Bernier A.-M."/>
            <person name="Bernard K."/>
            <person name="Domingo M.-C."/>
        </authorList>
    </citation>
    <scope>NUCLEOTIDE SEQUENCE [LARGE SCALE GENOMIC DNA]</scope>
    <source>
        <strain evidence="5 6">NML 130396</strain>
    </source>
</reference>
<keyword evidence="3" id="KW-0804">Transcription</keyword>
<dbReference type="InterPro" id="IPR009061">
    <property type="entry name" value="DNA-bd_dom_put_sf"/>
</dbReference>
<evidence type="ECO:0000313" key="6">
    <source>
        <dbReference type="Proteomes" id="UP000216311"/>
    </source>
</evidence>
<dbReference type="PANTHER" id="PTHR30204">
    <property type="entry name" value="REDOX-CYCLING DRUG-SENSING TRANSCRIPTIONAL ACTIVATOR SOXR"/>
    <property type="match status" value="1"/>
</dbReference>
<protein>
    <recommendedName>
        <fullName evidence="4">HTH merR-type domain-containing protein</fullName>
    </recommendedName>
</protein>
<organism evidence="5 6">
    <name type="scientific">Enemella dayhoffiae</name>
    <dbReference type="NCBI Taxonomy" id="2016507"/>
    <lineage>
        <taxon>Bacteria</taxon>
        <taxon>Bacillati</taxon>
        <taxon>Actinomycetota</taxon>
        <taxon>Actinomycetes</taxon>
        <taxon>Propionibacteriales</taxon>
        <taxon>Propionibacteriaceae</taxon>
        <taxon>Enemella</taxon>
    </lineage>
</organism>
<keyword evidence="1" id="KW-0805">Transcription regulation</keyword>
<dbReference type="Pfam" id="PF13411">
    <property type="entry name" value="MerR_1"/>
    <property type="match status" value="1"/>
</dbReference>
<dbReference type="GO" id="GO:0003677">
    <property type="term" value="F:DNA binding"/>
    <property type="evidence" value="ECO:0007669"/>
    <property type="project" value="UniProtKB-KW"/>
</dbReference>
<sequence length="301" mass="32756">MFPGTVQRRRCRVYTIGQAARRTGVSADKLRAWERRYGFPTPARTQARYRLYDEAALAQIRRMTRLLAEGLQAREAALIVGARDDAGPRLTPAAFIKALEGPHSIRQLEKSFACCLQDRPFVDFVDNWMVPMLELLGRAWLRGDVSIGGEHGVSAAIMRQLGVVWDALPQGDGPMVLIGLPAGARHEICLLAFAILLKEQGIRVRYLGADLPAESWAEAVIETRARVVVTGVHRPEDVPSVEELIVSVAAAGAQLIALGGRYQGDVSGSALRLGHEFGPAVDRFGRHAAELHESVAEPAAG</sequence>
<dbReference type="CDD" id="cd01104">
    <property type="entry name" value="HTH_MlrA-CarA"/>
    <property type="match status" value="1"/>
</dbReference>
<dbReference type="InterPro" id="IPR000551">
    <property type="entry name" value="MerR-type_HTH_dom"/>
</dbReference>
<evidence type="ECO:0000256" key="2">
    <source>
        <dbReference type="ARBA" id="ARBA00023125"/>
    </source>
</evidence>
<gene>
    <name evidence="5" type="ORF">CGZ93_15080</name>
</gene>
<dbReference type="CDD" id="cd02065">
    <property type="entry name" value="B12-binding_like"/>
    <property type="match status" value="1"/>
</dbReference>
<dbReference type="GO" id="GO:0046872">
    <property type="term" value="F:metal ion binding"/>
    <property type="evidence" value="ECO:0007669"/>
    <property type="project" value="InterPro"/>
</dbReference>
<accession>A0A255GU53</accession>
<comment type="caution">
    <text evidence="5">The sequence shown here is derived from an EMBL/GenBank/DDBJ whole genome shotgun (WGS) entry which is preliminary data.</text>
</comment>
<dbReference type="GO" id="GO:0003700">
    <property type="term" value="F:DNA-binding transcription factor activity"/>
    <property type="evidence" value="ECO:0007669"/>
    <property type="project" value="InterPro"/>
</dbReference>
<dbReference type="EMBL" id="NMVQ01000044">
    <property type="protein sequence ID" value="OYO18316.1"/>
    <property type="molecule type" value="Genomic_DNA"/>
</dbReference>
<dbReference type="PROSITE" id="PS50937">
    <property type="entry name" value="HTH_MERR_2"/>
    <property type="match status" value="1"/>
</dbReference>
<dbReference type="AlphaFoldDB" id="A0A255GU53"/>
<keyword evidence="2" id="KW-0238">DNA-binding</keyword>